<dbReference type="Gene3D" id="2.120.10.30">
    <property type="entry name" value="TolB, C-terminal domain"/>
    <property type="match status" value="1"/>
</dbReference>
<feature type="domain" description="BPP" evidence="2">
    <location>
        <begin position="22"/>
        <end position="346"/>
    </location>
</feature>
<evidence type="ECO:0000259" key="2">
    <source>
        <dbReference type="PROSITE" id="PS51662"/>
    </source>
</evidence>
<evidence type="ECO:0000256" key="1">
    <source>
        <dbReference type="SAM" id="SignalP"/>
    </source>
</evidence>
<feature type="chain" id="PRO_5011488033" evidence="1">
    <location>
        <begin position="18"/>
        <end position="349"/>
    </location>
</feature>
<evidence type="ECO:0000313" key="4">
    <source>
        <dbReference type="Proteomes" id="UP000198824"/>
    </source>
</evidence>
<dbReference type="STRING" id="1166337.SAMN05192580_0005"/>
<reference evidence="3 4" key="1">
    <citation type="submission" date="2016-10" db="EMBL/GenBank/DDBJ databases">
        <authorList>
            <person name="de Groot N.N."/>
        </authorList>
    </citation>
    <scope>NUCLEOTIDE SEQUENCE [LARGE SCALE GENOMIC DNA]</scope>
    <source>
        <strain evidence="3 4">S5-249</strain>
    </source>
</reference>
<dbReference type="InterPro" id="IPR011042">
    <property type="entry name" value="6-blade_b-propeller_TolB-like"/>
</dbReference>
<dbReference type="Pfam" id="PF02333">
    <property type="entry name" value="Phytase"/>
    <property type="match status" value="1"/>
</dbReference>
<organism evidence="3 4">
    <name type="scientific">Sphingomonas jatrophae</name>
    <dbReference type="NCBI Taxonomy" id="1166337"/>
    <lineage>
        <taxon>Bacteria</taxon>
        <taxon>Pseudomonadati</taxon>
        <taxon>Pseudomonadota</taxon>
        <taxon>Alphaproteobacteria</taxon>
        <taxon>Sphingomonadales</taxon>
        <taxon>Sphingomonadaceae</taxon>
        <taxon>Sphingomonas</taxon>
    </lineage>
</organism>
<protein>
    <submittedName>
        <fullName evidence="3">3-phytase</fullName>
    </submittedName>
</protein>
<evidence type="ECO:0000313" key="3">
    <source>
        <dbReference type="EMBL" id="SFR75685.1"/>
    </source>
</evidence>
<dbReference type="InterPro" id="IPR003431">
    <property type="entry name" value="B-propeller_Phytase"/>
</dbReference>
<feature type="signal peptide" evidence="1">
    <location>
        <begin position="1"/>
        <end position="17"/>
    </location>
</feature>
<dbReference type="EMBL" id="FOZG01000001">
    <property type="protein sequence ID" value="SFR75685.1"/>
    <property type="molecule type" value="Genomic_DNA"/>
</dbReference>
<dbReference type="AlphaFoldDB" id="A0A1I6J9K6"/>
<dbReference type="GO" id="GO:0016158">
    <property type="term" value="F:inositol hexakisphosphate 3-phosphatase activity"/>
    <property type="evidence" value="ECO:0007669"/>
    <property type="project" value="InterPro"/>
</dbReference>
<dbReference type="RefSeq" id="WP_093309119.1">
    <property type="nucleotide sequence ID" value="NZ_FOZG01000001.1"/>
</dbReference>
<dbReference type="PROSITE" id="PS51662">
    <property type="entry name" value="BP_PHYTASE"/>
    <property type="match status" value="1"/>
</dbReference>
<name>A0A1I6J9K6_9SPHN</name>
<proteinExistence type="predicted"/>
<keyword evidence="1" id="KW-0732">Signal</keyword>
<keyword evidence="4" id="KW-1185">Reference proteome</keyword>
<dbReference type="SUPFAM" id="SSF50956">
    <property type="entry name" value="Thermostable phytase (3-phytase)"/>
    <property type="match status" value="1"/>
</dbReference>
<accession>A0A1I6J9K6</accession>
<dbReference type="OrthoDB" id="8696437at2"/>
<gene>
    <name evidence="3" type="ORF">SAMN05192580_0005</name>
</gene>
<sequence>MRLSPVLALLIAGCAGAPPSSSPLPADRTVDVTARAETAPVGTGEDAADDPAIWRNPRRPAESLIVATDKRAGLHLYDLAGRHLDFAPSPRLNNVDLRDGVMLAGGRGILVAASDRSDEAQARIALYRLDPAARKLQPLGSPVAGTGEAYGLCLWRRASDRAVFAFVVMKDGRIDQFRIDASGSTATAQPVRTLRLTTQSEGCVADDRTGMLYVAEEDVGIWRFAADFAADPAPIPGPRVDGRFLVADAEGLALAPRGRNGGWLIGSSQGDNAYAVWRLPDLAPVGRFRIAQGRYGATSETDGIEIMPGNFGPAFPGGLMVAQDGDNAPATQNFKLVAWGDIAKALNLK</sequence>
<dbReference type="Proteomes" id="UP000198824">
    <property type="component" value="Unassembled WGS sequence"/>
</dbReference>